<keyword evidence="3" id="KW-1185">Reference proteome</keyword>
<dbReference type="PIRSF" id="PIRSF003174">
    <property type="entry name" value="CreA"/>
    <property type="match status" value="1"/>
</dbReference>
<dbReference type="PANTHER" id="PTHR37952:SF2">
    <property type="entry name" value="PROTEIN CREA"/>
    <property type="match status" value="1"/>
</dbReference>
<evidence type="ECO:0000313" key="2">
    <source>
        <dbReference type="EMBL" id="MRV74229.1"/>
    </source>
</evidence>
<evidence type="ECO:0000256" key="1">
    <source>
        <dbReference type="SAM" id="SignalP"/>
    </source>
</evidence>
<evidence type="ECO:0008006" key="4">
    <source>
        <dbReference type="Google" id="ProtNLM"/>
    </source>
</evidence>
<dbReference type="EMBL" id="WKJJ01000013">
    <property type="protein sequence ID" value="MRV74229.1"/>
    <property type="molecule type" value="Genomic_DNA"/>
</dbReference>
<feature type="chain" id="PRO_5031457665" description="CREA signal peptide protein" evidence="1">
    <location>
        <begin position="26"/>
        <end position="162"/>
    </location>
</feature>
<gene>
    <name evidence="2" type="ORF">GJ700_21205</name>
</gene>
<dbReference type="Proteomes" id="UP000446768">
    <property type="component" value="Unassembled WGS sequence"/>
</dbReference>
<proteinExistence type="predicted"/>
<dbReference type="PANTHER" id="PTHR37952">
    <property type="match status" value="1"/>
</dbReference>
<name>A0A7X2IQN9_9BURK</name>
<accession>A0A7X2IQN9</accession>
<feature type="signal peptide" evidence="1">
    <location>
        <begin position="1"/>
        <end position="25"/>
    </location>
</feature>
<keyword evidence="1" id="KW-0732">Signal</keyword>
<evidence type="ECO:0000313" key="3">
    <source>
        <dbReference type="Proteomes" id="UP000446768"/>
    </source>
</evidence>
<dbReference type="GO" id="GO:0005829">
    <property type="term" value="C:cytosol"/>
    <property type="evidence" value="ECO:0007669"/>
    <property type="project" value="TreeGrafter"/>
</dbReference>
<dbReference type="Pfam" id="PF05981">
    <property type="entry name" value="CreA"/>
    <property type="match status" value="1"/>
</dbReference>
<sequence>MRSRMRLWQPAAAALLWGLAAAVPAETIGSVDTAFKLIGPDHKIVVDVFDDPRVAGVSCYLSRAKTGGIKGAIGLAEDKADASVACRQVGELKFSAPLPLQEEVFTERASVFFKHVRVVRMVDVKRNALVYLVYSDRLVDGSPKNSVTAVPVPASLPVPVRR</sequence>
<reference evidence="2 3" key="1">
    <citation type="submission" date="2019-11" db="EMBL/GenBank/DDBJ databases">
        <title>Novel species isolated from a subtropical stream in China.</title>
        <authorList>
            <person name="Lu H."/>
        </authorList>
    </citation>
    <scope>NUCLEOTIDE SEQUENCE [LARGE SCALE GENOMIC DNA]</scope>
    <source>
        <strain evidence="2 3">FT92W</strain>
    </source>
</reference>
<dbReference type="AlphaFoldDB" id="A0A7X2IQN9"/>
<protein>
    <recommendedName>
        <fullName evidence="4">CREA signal peptide protein</fullName>
    </recommendedName>
</protein>
<comment type="caution">
    <text evidence="2">The sequence shown here is derived from an EMBL/GenBank/DDBJ whole genome shotgun (WGS) entry which is preliminary data.</text>
</comment>
<dbReference type="InterPro" id="IPR010292">
    <property type="entry name" value="Uncharacterised_CreA"/>
</dbReference>
<organism evidence="2 3">
    <name type="scientific">Pseudoduganella rivuli</name>
    <dbReference type="NCBI Taxonomy" id="2666085"/>
    <lineage>
        <taxon>Bacteria</taxon>
        <taxon>Pseudomonadati</taxon>
        <taxon>Pseudomonadota</taxon>
        <taxon>Betaproteobacteria</taxon>
        <taxon>Burkholderiales</taxon>
        <taxon>Oxalobacteraceae</taxon>
        <taxon>Telluria group</taxon>
        <taxon>Pseudoduganella</taxon>
    </lineage>
</organism>